<keyword evidence="1" id="KW-0472">Membrane</keyword>
<keyword evidence="3" id="KW-1185">Reference proteome</keyword>
<dbReference type="RefSeq" id="WP_308452914.1">
    <property type="nucleotide sequence ID" value="NZ_JAJEQR010000009.1"/>
</dbReference>
<accession>A0AAE3E903</accession>
<feature type="transmembrane region" description="Helical" evidence="1">
    <location>
        <begin position="225"/>
        <end position="249"/>
    </location>
</feature>
<sequence>MTEIRNAVCSWRMALAVFLVVAILMNPFYLDVVFLKNMWRYMSHYDVLDLIIDPMAASGFTPFACIFPMIPCGIRFAEEYNSNYIRFTLPRSGRISYITRKILANLIAGGCVTAFAFAIVFTFLAIGGKAVTPDTEISEFYVNTIWMPYVLIWGGKFVLFLKVLLAFLHGAIWSLMALLVSAIYTNRYAAIVFPFVIYQVLWNVWQGKAINPVYLLRGDWAGYSALYVPYAIQGLVILLLVILNGIFLWRKCNGK</sequence>
<feature type="transmembrane region" description="Helical" evidence="1">
    <location>
        <begin position="146"/>
        <end position="176"/>
    </location>
</feature>
<protein>
    <recommendedName>
        <fullName evidence="4">ABC-2 family transporter protein</fullName>
    </recommendedName>
</protein>
<reference evidence="2" key="1">
    <citation type="submission" date="2021-10" db="EMBL/GenBank/DDBJ databases">
        <title>Anaerobic single-cell dispensing facilitates the cultivation of human gut bacteria.</title>
        <authorList>
            <person name="Afrizal A."/>
        </authorList>
    </citation>
    <scope>NUCLEOTIDE SEQUENCE</scope>
    <source>
        <strain evidence="2">CLA-AA-H215</strain>
    </source>
</reference>
<name>A0AAE3E903_9FIRM</name>
<proteinExistence type="predicted"/>
<gene>
    <name evidence="2" type="ORF">LKD81_04205</name>
</gene>
<organism evidence="2 3">
    <name type="scientific">Hominifimenecus microfluidus</name>
    <dbReference type="NCBI Taxonomy" id="2885348"/>
    <lineage>
        <taxon>Bacteria</taxon>
        <taxon>Bacillati</taxon>
        <taxon>Bacillota</taxon>
        <taxon>Clostridia</taxon>
        <taxon>Lachnospirales</taxon>
        <taxon>Lachnospiraceae</taxon>
        <taxon>Hominifimenecus</taxon>
    </lineage>
</organism>
<dbReference type="Proteomes" id="UP001198182">
    <property type="component" value="Unassembled WGS sequence"/>
</dbReference>
<evidence type="ECO:0000256" key="1">
    <source>
        <dbReference type="SAM" id="Phobius"/>
    </source>
</evidence>
<evidence type="ECO:0000313" key="2">
    <source>
        <dbReference type="EMBL" id="MCC2230205.1"/>
    </source>
</evidence>
<keyword evidence="1" id="KW-1133">Transmembrane helix</keyword>
<keyword evidence="1" id="KW-0812">Transmembrane</keyword>
<evidence type="ECO:0000313" key="3">
    <source>
        <dbReference type="Proteomes" id="UP001198182"/>
    </source>
</evidence>
<comment type="caution">
    <text evidence="2">The sequence shown here is derived from an EMBL/GenBank/DDBJ whole genome shotgun (WGS) entry which is preliminary data.</text>
</comment>
<dbReference type="AlphaFoldDB" id="A0AAE3E903"/>
<evidence type="ECO:0008006" key="4">
    <source>
        <dbReference type="Google" id="ProtNLM"/>
    </source>
</evidence>
<dbReference type="EMBL" id="JAJEQR010000009">
    <property type="protein sequence ID" value="MCC2230205.1"/>
    <property type="molecule type" value="Genomic_DNA"/>
</dbReference>
<feature type="transmembrane region" description="Helical" evidence="1">
    <location>
        <begin position="102"/>
        <end position="126"/>
    </location>
</feature>
<feature type="transmembrane region" description="Helical" evidence="1">
    <location>
        <begin position="12"/>
        <end position="30"/>
    </location>
</feature>
<feature type="transmembrane region" description="Helical" evidence="1">
    <location>
        <begin position="50"/>
        <end position="70"/>
    </location>
</feature>